<feature type="domain" description="Mandelate racemase/muconate lactonizing enzyme C-terminal" evidence="8">
    <location>
        <begin position="126"/>
        <end position="217"/>
    </location>
</feature>
<dbReference type="Proteomes" id="UP000219494">
    <property type="component" value="Unassembled WGS sequence"/>
</dbReference>
<dbReference type="Gene3D" id="3.20.20.120">
    <property type="entry name" value="Enolase-like C-terminal domain"/>
    <property type="match status" value="1"/>
</dbReference>
<dbReference type="CDD" id="cd03319">
    <property type="entry name" value="L-Ala-DL-Glu_epimerase"/>
    <property type="match status" value="1"/>
</dbReference>
<accession>A0A285QZW8</accession>
<dbReference type="InterPro" id="IPR013342">
    <property type="entry name" value="Mandelate_racemase_C"/>
</dbReference>
<evidence type="ECO:0000256" key="4">
    <source>
        <dbReference type="ARBA" id="ARBA00023235"/>
    </source>
</evidence>
<keyword evidence="10" id="KW-1185">Reference proteome</keyword>
<dbReference type="InterPro" id="IPR034603">
    <property type="entry name" value="Dipeptide_epimerase"/>
</dbReference>
<evidence type="ECO:0000313" key="10">
    <source>
        <dbReference type="Proteomes" id="UP000219494"/>
    </source>
</evidence>
<dbReference type="EC" id="5.1.1.-" evidence="7"/>
<evidence type="ECO:0000256" key="2">
    <source>
        <dbReference type="ARBA" id="ARBA00022723"/>
    </source>
</evidence>
<dbReference type="GO" id="GO:0006518">
    <property type="term" value="P:peptide metabolic process"/>
    <property type="evidence" value="ECO:0007669"/>
    <property type="project" value="UniProtKB-ARBA"/>
</dbReference>
<evidence type="ECO:0000313" key="9">
    <source>
        <dbReference type="EMBL" id="SOB87381.1"/>
    </source>
</evidence>
<dbReference type="InterPro" id="IPR036849">
    <property type="entry name" value="Enolase-like_C_sf"/>
</dbReference>
<dbReference type="GO" id="GO:0046872">
    <property type="term" value="F:metal ion binding"/>
    <property type="evidence" value="ECO:0007669"/>
    <property type="project" value="UniProtKB-KW"/>
</dbReference>
<dbReference type="InterPro" id="IPR029017">
    <property type="entry name" value="Enolase-like_N"/>
</dbReference>
<organism evidence="9 10">
    <name type="scientific">Sphingomonas guangdongensis</name>
    <dbReference type="NCBI Taxonomy" id="1141890"/>
    <lineage>
        <taxon>Bacteria</taxon>
        <taxon>Pseudomonadati</taxon>
        <taxon>Pseudomonadota</taxon>
        <taxon>Alphaproteobacteria</taxon>
        <taxon>Sphingomonadales</taxon>
        <taxon>Sphingomonadaceae</taxon>
        <taxon>Sphingomonas</taxon>
    </lineage>
</organism>
<gene>
    <name evidence="9" type="ORF">SAMN06297144_2513</name>
</gene>
<evidence type="ECO:0000256" key="3">
    <source>
        <dbReference type="ARBA" id="ARBA00022842"/>
    </source>
</evidence>
<feature type="active site" description="Proton acceptor; specific for (S)-substrate epimerization" evidence="5">
    <location>
        <position position="241"/>
    </location>
</feature>
<feature type="active site" description="Proton acceptor; specific for (R)-substrate epimerization" evidence="5">
    <location>
        <position position="145"/>
    </location>
</feature>
<dbReference type="OrthoDB" id="9782675at2"/>
<dbReference type="Pfam" id="PF13378">
    <property type="entry name" value="MR_MLE_C"/>
    <property type="match status" value="1"/>
</dbReference>
<dbReference type="InterPro" id="IPR029065">
    <property type="entry name" value="Enolase_C-like"/>
</dbReference>
<keyword evidence="4 7" id="KW-0413">Isomerase</keyword>
<dbReference type="EMBL" id="OBMI01000003">
    <property type="protein sequence ID" value="SOB87381.1"/>
    <property type="molecule type" value="Genomic_DNA"/>
</dbReference>
<dbReference type="NCBIfam" id="NF042940">
    <property type="entry name" value="racemase_DgcA"/>
    <property type="match status" value="1"/>
</dbReference>
<dbReference type="SUPFAM" id="SSF54826">
    <property type="entry name" value="Enolase N-terminal domain-like"/>
    <property type="match status" value="1"/>
</dbReference>
<dbReference type="GO" id="GO:0016855">
    <property type="term" value="F:racemase and epimerase activity, acting on amino acids and derivatives"/>
    <property type="evidence" value="ECO:0007669"/>
    <property type="project" value="UniProtKB-UniRule"/>
</dbReference>
<protein>
    <recommendedName>
        <fullName evidence="7">Dipeptide epimerase</fullName>
        <ecNumber evidence="7">5.1.1.-</ecNumber>
    </recommendedName>
</protein>
<dbReference type="SFLD" id="SFLDF00010">
    <property type="entry name" value="dipeptide_epimerase"/>
    <property type="match status" value="1"/>
</dbReference>
<dbReference type="Gene3D" id="3.30.390.10">
    <property type="entry name" value="Enolase-like, N-terminal domain"/>
    <property type="match status" value="1"/>
</dbReference>
<dbReference type="Pfam" id="PF02746">
    <property type="entry name" value="MR_MLE_N"/>
    <property type="match status" value="1"/>
</dbReference>
<dbReference type="PANTHER" id="PTHR48073:SF2">
    <property type="entry name" value="O-SUCCINYLBENZOATE SYNTHASE"/>
    <property type="match status" value="1"/>
</dbReference>
<comment type="similarity">
    <text evidence="1 7">Belongs to the mandelate racemase/muconate lactonizing enzyme family.</text>
</comment>
<reference evidence="9 10" key="1">
    <citation type="submission" date="2017-07" db="EMBL/GenBank/DDBJ databases">
        <authorList>
            <person name="Sun Z.S."/>
            <person name="Albrecht U."/>
            <person name="Echele G."/>
            <person name="Lee C.C."/>
        </authorList>
    </citation>
    <scope>NUCLEOTIDE SEQUENCE [LARGE SCALE GENOMIC DNA]</scope>
    <source>
        <strain evidence="9 10">CGMCC 1.12672</strain>
    </source>
</reference>
<comment type="cofactor">
    <cofactor evidence="6 7">
        <name>Mg(2+)</name>
        <dbReference type="ChEBI" id="CHEBI:18420"/>
    </cofactor>
    <text evidence="6 7">Binds 1 Mg(2+) ion per subunit.</text>
</comment>
<sequence>MLRAVTAEIERWPLRTPFRIARGVRTEAEVIVVTISEHGVTGRGEGSVTPRYGENVEQVLAQARRVAGEVAAGLTREEIRRVMPPGSARNAIDCALWDLAAKRGEIAATAPLPPVTSAITLGIDTPERMATAAAAVRDARLVKVKVDGREPEACLRAVRATLPDTRLIVDANESWTMAQVEALQPVLAGLDIAFLEQPLPAADDAALEGFRGPVPICADESCHVAADVARLRNRYAYVNIKLDKTGGLTEALALHAAARDANMGVMVGCMISTSLAIAPALQIAARADCADLDGPWWLAGDRAGGVGIAPDGTVTPPAPDFWGPPRLIDTGTPD</sequence>
<dbReference type="InterPro" id="IPR013341">
    <property type="entry name" value="Mandelate_racemase_N_dom"/>
</dbReference>
<feature type="binding site" evidence="6">
    <location>
        <position position="170"/>
    </location>
    <ligand>
        <name>Mg(2+)</name>
        <dbReference type="ChEBI" id="CHEBI:18420"/>
    </ligand>
</feature>
<dbReference type="AlphaFoldDB" id="A0A285QZW8"/>
<proteinExistence type="inferred from homology"/>
<keyword evidence="2 6" id="KW-0479">Metal-binding</keyword>
<evidence type="ECO:0000256" key="1">
    <source>
        <dbReference type="ARBA" id="ARBA00008031"/>
    </source>
</evidence>
<evidence type="ECO:0000256" key="7">
    <source>
        <dbReference type="RuleBase" id="RU366006"/>
    </source>
</evidence>
<feature type="binding site" evidence="6">
    <location>
        <position position="219"/>
    </location>
    <ligand>
        <name>Mg(2+)</name>
        <dbReference type="ChEBI" id="CHEBI:18420"/>
    </ligand>
</feature>
<dbReference type="SMART" id="SM00922">
    <property type="entry name" value="MR_MLE"/>
    <property type="match status" value="1"/>
</dbReference>
<evidence type="ECO:0000259" key="8">
    <source>
        <dbReference type="SMART" id="SM00922"/>
    </source>
</evidence>
<evidence type="ECO:0000256" key="6">
    <source>
        <dbReference type="PIRSR" id="PIRSR634603-3"/>
    </source>
</evidence>
<dbReference type="PANTHER" id="PTHR48073">
    <property type="entry name" value="O-SUCCINYLBENZOATE SYNTHASE-RELATED"/>
    <property type="match status" value="1"/>
</dbReference>
<dbReference type="SUPFAM" id="SSF51604">
    <property type="entry name" value="Enolase C-terminal domain-like"/>
    <property type="match status" value="1"/>
</dbReference>
<name>A0A285QZW8_9SPHN</name>
<keyword evidence="3 6" id="KW-0460">Magnesium</keyword>
<dbReference type="SFLD" id="SFLDS00001">
    <property type="entry name" value="Enolase"/>
    <property type="match status" value="1"/>
</dbReference>
<evidence type="ECO:0000256" key="5">
    <source>
        <dbReference type="PIRSR" id="PIRSR634603-1"/>
    </source>
</evidence>
<feature type="binding site" evidence="6">
    <location>
        <position position="196"/>
    </location>
    <ligand>
        <name>Mg(2+)</name>
        <dbReference type="ChEBI" id="CHEBI:18420"/>
    </ligand>
</feature>
<dbReference type="SFLD" id="SFLDG00180">
    <property type="entry name" value="muconate_cycloisomerase"/>
    <property type="match status" value="1"/>
</dbReference>